<evidence type="ECO:0000313" key="5">
    <source>
        <dbReference type="EMBL" id="KAL2851519.1"/>
    </source>
</evidence>
<reference evidence="5 6" key="1">
    <citation type="submission" date="2024-07" db="EMBL/GenBank/DDBJ databases">
        <title>Section-level genome sequencing and comparative genomics of Aspergillus sections Usti and Cavernicolus.</title>
        <authorList>
            <consortium name="Lawrence Berkeley National Laboratory"/>
            <person name="Nybo J.L."/>
            <person name="Vesth T.C."/>
            <person name="Theobald S."/>
            <person name="Frisvad J.C."/>
            <person name="Larsen T.O."/>
            <person name="Kjaerboelling I."/>
            <person name="Rothschild-Mancinelli K."/>
            <person name="Lyhne E.K."/>
            <person name="Kogle M.E."/>
            <person name="Barry K."/>
            <person name="Clum A."/>
            <person name="Na H."/>
            <person name="Ledsgaard L."/>
            <person name="Lin J."/>
            <person name="Lipzen A."/>
            <person name="Kuo A."/>
            <person name="Riley R."/>
            <person name="Mondo S."/>
            <person name="Labutti K."/>
            <person name="Haridas S."/>
            <person name="Pangalinan J."/>
            <person name="Salamov A.A."/>
            <person name="Simmons B.A."/>
            <person name="Magnuson J.K."/>
            <person name="Chen J."/>
            <person name="Drula E."/>
            <person name="Henrissat B."/>
            <person name="Wiebenga A."/>
            <person name="Lubbers R.J."/>
            <person name="Gomes A.C."/>
            <person name="Makela M.R."/>
            <person name="Stajich J."/>
            <person name="Grigoriev I.V."/>
            <person name="Mortensen U.H."/>
            <person name="De Vries R.P."/>
            <person name="Baker S.E."/>
            <person name="Andersen M.R."/>
        </authorList>
    </citation>
    <scope>NUCLEOTIDE SEQUENCE [LARGE SCALE GENOMIC DNA]</scope>
    <source>
        <strain evidence="5 6">CBS 123904</strain>
    </source>
</reference>
<dbReference type="InterPro" id="IPR011990">
    <property type="entry name" value="TPR-like_helical_dom_sf"/>
</dbReference>
<dbReference type="InterPro" id="IPR002885">
    <property type="entry name" value="PPR_rpt"/>
</dbReference>
<accession>A0ABR4KI90</accession>
<dbReference type="Pfam" id="PF13812">
    <property type="entry name" value="PPR_3"/>
    <property type="match status" value="1"/>
</dbReference>
<dbReference type="Pfam" id="PF12921">
    <property type="entry name" value="ATP13"/>
    <property type="match status" value="1"/>
</dbReference>
<gene>
    <name evidence="5" type="ORF">BJY01DRAFT_232935</name>
</gene>
<evidence type="ECO:0000313" key="6">
    <source>
        <dbReference type="Proteomes" id="UP001610446"/>
    </source>
</evidence>
<proteinExistence type="predicted"/>
<evidence type="ECO:0000256" key="3">
    <source>
        <dbReference type="ARBA" id="ARBA00023128"/>
    </source>
</evidence>
<evidence type="ECO:0000256" key="4">
    <source>
        <dbReference type="SAM" id="MobiDB-lite"/>
    </source>
</evidence>
<evidence type="ECO:0000256" key="2">
    <source>
        <dbReference type="ARBA" id="ARBA00022946"/>
    </source>
</evidence>
<dbReference type="Proteomes" id="UP001610446">
    <property type="component" value="Unassembled WGS sequence"/>
</dbReference>
<keyword evidence="3" id="KW-0496">Mitochondrion</keyword>
<dbReference type="EMBL" id="JBFXLU010000030">
    <property type="protein sequence ID" value="KAL2851519.1"/>
    <property type="molecule type" value="Genomic_DNA"/>
</dbReference>
<dbReference type="InterPro" id="IPR024319">
    <property type="entry name" value="ATPase_expression_mit"/>
</dbReference>
<sequence>MDVDDWGTARGISPAPNPPAIGSSKFHGKGFRSSAQHAQLKREFYSILSAGQPDQVMEALLSPRYEQVIVQLPQSVFVETLRLLSPSYFIEPYKQFHVLLHPHAAKLKRCTPIRVILDEFSTKLSSIIRIRRLAGCHISLAEYTHLLDCARSLGDGLMAEYIWHAMDKERITPDLRCYNYYMESKIWNGCYNGEEQYRLRVTPYAYRRRRTGQSWGWDNYETAEHSLAKEIRLIFEDMKEAGHEPDEATIINLLVANARVGHVDNMKQLLWDTWNIDVDLVKGGERGPVLALEPSSPLYPTTRLLKAIVHAFSTNSDIPAAISLLDHISSSYGVEVTEQIWLEILTGSDAKEMRHGEVSPAFNIKPAFEMHWYFAKAAWNVCNTQKILVHIDRAYELLEETKRKRQIAREIVESYLPKHKDQRIAPDVLRSRGFAEAIRTYDIARLRYVHQTTIIENIVQLLFRPRHVKKVRASAQLFSRVHAPLYFERWRDYLPARLTYKTPTGIVEIQGDTVYAKHSRLPPHDKVQFRRHLETVPNPVFEKTSDTLDDDFIWATYRDRMSDDELNHPLIKLLLAPQKPAFIFQGGQVLDEEVPYGAEDLDQEGAPETEKLHRGLPVYQEPYSSPEFGRLITNLERDARDIKEIAFEHAFGYFRYPELAMEEW</sequence>
<feature type="region of interest" description="Disordered" evidence="4">
    <location>
        <begin position="1"/>
        <end position="26"/>
    </location>
</feature>
<comment type="subcellular location">
    <subcellularLocation>
        <location evidence="1">Mitochondrion</location>
    </subcellularLocation>
</comment>
<evidence type="ECO:0000256" key="1">
    <source>
        <dbReference type="ARBA" id="ARBA00004173"/>
    </source>
</evidence>
<name>A0ABR4KI90_9EURO</name>
<comment type="caution">
    <text evidence="5">The sequence shown here is derived from an EMBL/GenBank/DDBJ whole genome shotgun (WGS) entry which is preliminary data.</text>
</comment>
<protein>
    <submittedName>
        <fullName evidence="5">Mitochondrial ATPase expression-domain-containing protein</fullName>
    </submittedName>
</protein>
<keyword evidence="2" id="KW-0809">Transit peptide</keyword>
<keyword evidence="6" id="KW-1185">Reference proteome</keyword>
<dbReference type="Gene3D" id="1.25.40.10">
    <property type="entry name" value="Tetratricopeptide repeat domain"/>
    <property type="match status" value="1"/>
</dbReference>
<organism evidence="5 6">
    <name type="scientific">Aspergillus pseudoustus</name>
    <dbReference type="NCBI Taxonomy" id="1810923"/>
    <lineage>
        <taxon>Eukaryota</taxon>
        <taxon>Fungi</taxon>
        <taxon>Dikarya</taxon>
        <taxon>Ascomycota</taxon>
        <taxon>Pezizomycotina</taxon>
        <taxon>Eurotiomycetes</taxon>
        <taxon>Eurotiomycetidae</taxon>
        <taxon>Eurotiales</taxon>
        <taxon>Aspergillaceae</taxon>
        <taxon>Aspergillus</taxon>
        <taxon>Aspergillus subgen. Nidulantes</taxon>
    </lineage>
</organism>